<reference evidence="1" key="1">
    <citation type="submission" date="2019-11" db="EMBL/GenBank/DDBJ databases">
        <title>Bipolaris sorokiniana Genome sequencing.</title>
        <authorList>
            <person name="Wang H."/>
        </authorList>
    </citation>
    <scope>NUCLEOTIDE SEQUENCE</scope>
</reference>
<comment type="caution">
    <text evidence="1">The sequence shown here is derived from an EMBL/GenBank/DDBJ whole genome shotgun (WGS) entry which is preliminary data.</text>
</comment>
<dbReference type="Proteomes" id="UP000624244">
    <property type="component" value="Unassembled WGS sequence"/>
</dbReference>
<accession>A0A8H5ZBI8</accession>
<evidence type="ECO:0000313" key="2">
    <source>
        <dbReference type="Proteomes" id="UP000624244"/>
    </source>
</evidence>
<sequence length="116" mass="13038">MAELTDAPESSTQLYHPLQDAASSGSDVNEHLNWGIRLFYSYQAIKILRFNATPLSLTVDLCLLLGISNVHYGVSVTRHQLDSCGSTCFISIKRVRRIKAFKPRVCGRSLPFVRRL</sequence>
<name>A0A8H5ZBI8_COCSA</name>
<organism evidence="1 2">
    <name type="scientific">Cochliobolus sativus</name>
    <name type="common">Common root rot and spot blotch fungus</name>
    <name type="synonym">Bipolaris sorokiniana</name>
    <dbReference type="NCBI Taxonomy" id="45130"/>
    <lineage>
        <taxon>Eukaryota</taxon>
        <taxon>Fungi</taxon>
        <taxon>Dikarya</taxon>
        <taxon>Ascomycota</taxon>
        <taxon>Pezizomycotina</taxon>
        <taxon>Dothideomycetes</taxon>
        <taxon>Pleosporomycetidae</taxon>
        <taxon>Pleosporales</taxon>
        <taxon>Pleosporineae</taxon>
        <taxon>Pleosporaceae</taxon>
        <taxon>Bipolaris</taxon>
    </lineage>
</organism>
<proteinExistence type="predicted"/>
<gene>
    <name evidence="1" type="ORF">GGP41_008893</name>
</gene>
<protein>
    <submittedName>
        <fullName evidence="1">Uncharacterized protein</fullName>
    </submittedName>
</protein>
<evidence type="ECO:0000313" key="1">
    <source>
        <dbReference type="EMBL" id="KAF5844948.1"/>
    </source>
</evidence>
<dbReference type="AlphaFoldDB" id="A0A8H5ZBI8"/>
<dbReference type="EMBL" id="WNKQ01000021">
    <property type="protein sequence ID" value="KAF5844948.1"/>
    <property type="molecule type" value="Genomic_DNA"/>
</dbReference>